<dbReference type="EMBL" id="CAXKWB010000198">
    <property type="protein sequence ID" value="CAL4059798.1"/>
    <property type="molecule type" value="Genomic_DNA"/>
</dbReference>
<feature type="signal peptide" evidence="10">
    <location>
        <begin position="1"/>
        <end position="23"/>
    </location>
</feature>
<keyword evidence="9" id="KW-0735">Signal-anchor</keyword>
<evidence type="ECO:0000313" key="12">
    <source>
        <dbReference type="Proteomes" id="UP001497623"/>
    </source>
</evidence>
<gene>
    <name evidence="11" type="ORF">MNOR_LOCUS841</name>
</gene>
<accession>A0AAV2PKA1</accession>
<dbReference type="Pfam" id="PF03567">
    <property type="entry name" value="Sulfotransfer_2"/>
    <property type="match status" value="1"/>
</dbReference>
<feature type="non-terminal residue" evidence="11">
    <location>
        <position position="423"/>
    </location>
</feature>
<keyword evidence="4" id="KW-0812">Transmembrane</keyword>
<dbReference type="EC" id="2.8.2.-" evidence="9"/>
<comment type="caution">
    <text evidence="11">The sequence shown here is derived from an EMBL/GenBank/DDBJ whole genome shotgun (WGS) entry which is preliminary data.</text>
</comment>
<dbReference type="GO" id="GO:0008146">
    <property type="term" value="F:sulfotransferase activity"/>
    <property type="evidence" value="ECO:0007669"/>
    <property type="project" value="InterPro"/>
</dbReference>
<dbReference type="AlphaFoldDB" id="A0AAV2PKA1"/>
<keyword evidence="8 9" id="KW-0325">Glycoprotein</keyword>
<evidence type="ECO:0000256" key="2">
    <source>
        <dbReference type="ARBA" id="ARBA00006339"/>
    </source>
</evidence>
<dbReference type="InterPro" id="IPR018011">
    <property type="entry name" value="Carb_sulfotrans_8-10"/>
</dbReference>
<evidence type="ECO:0000256" key="7">
    <source>
        <dbReference type="ARBA" id="ARBA00023136"/>
    </source>
</evidence>
<organism evidence="11 12">
    <name type="scientific">Meganyctiphanes norvegica</name>
    <name type="common">Northern krill</name>
    <name type="synonym">Thysanopoda norvegica</name>
    <dbReference type="NCBI Taxonomy" id="48144"/>
    <lineage>
        <taxon>Eukaryota</taxon>
        <taxon>Metazoa</taxon>
        <taxon>Ecdysozoa</taxon>
        <taxon>Arthropoda</taxon>
        <taxon>Crustacea</taxon>
        <taxon>Multicrustacea</taxon>
        <taxon>Malacostraca</taxon>
        <taxon>Eumalacostraca</taxon>
        <taxon>Eucarida</taxon>
        <taxon>Euphausiacea</taxon>
        <taxon>Euphausiidae</taxon>
        <taxon>Meganyctiphanes</taxon>
    </lineage>
</organism>
<evidence type="ECO:0000256" key="9">
    <source>
        <dbReference type="RuleBase" id="RU364020"/>
    </source>
</evidence>
<proteinExistence type="inferred from homology"/>
<dbReference type="InterPro" id="IPR005331">
    <property type="entry name" value="Sulfotransferase"/>
</dbReference>
<evidence type="ECO:0000313" key="11">
    <source>
        <dbReference type="EMBL" id="CAL4059798.1"/>
    </source>
</evidence>
<evidence type="ECO:0000256" key="10">
    <source>
        <dbReference type="SAM" id="SignalP"/>
    </source>
</evidence>
<evidence type="ECO:0000256" key="5">
    <source>
        <dbReference type="ARBA" id="ARBA00022989"/>
    </source>
</evidence>
<name>A0AAV2PKA1_MEGNR</name>
<evidence type="ECO:0000256" key="8">
    <source>
        <dbReference type="ARBA" id="ARBA00023180"/>
    </source>
</evidence>
<evidence type="ECO:0000256" key="1">
    <source>
        <dbReference type="ARBA" id="ARBA00004323"/>
    </source>
</evidence>
<comment type="similarity">
    <text evidence="2 9">Belongs to the sulfotransferase 2 family.</text>
</comment>
<keyword evidence="12" id="KW-1185">Reference proteome</keyword>
<evidence type="ECO:0000256" key="3">
    <source>
        <dbReference type="ARBA" id="ARBA00022679"/>
    </source>
</evidence>
<keyword evidence="10" id="KW-0732">Signal</keyword>
<reference evidence="11 12" key="1">
    <citation type="submission" date="2024-05" db="EMBL/GenBank/DDBJ databases">
        <authorList>
            <person name="Wallberg A."/>
        </authorList>
    </citation>
    <scope>NUCLEOTIDE SEQUENCE [LARGE SCALE GENOMIC DNA]</scope>
</reference>
<keyword evidence="7" id="KW-0472">Membrane</keyword>
<feature type="chain" id="PRO_5043651691" description="Carbohydrate sulfotransferase" evidence="10">
    <location>
        <begin position="24"/>
        <end position="423"/>
    </location>
</feature>
<evidence type="ECO:0000256" key="6">
    <source>
        <dbReference type="ARBA" id="ARBA00023034"/>
    </source>
</evidence>
<dbReference type="Proteomes" id="UP001497623">
    <property type="component" value="Unassembled WGS sequence"/>
</dbReference>
<keyword evidence="9" id="KW-0119">Carbohydrate metabolism</keyword>
<evidence type="ECO:0000256" key="4">
    <source>
        <dbReference type="ARBA" id="ARBA00022692"/>
    </source>
</evidence>
<dbReference type="GO" id="GO:0000139">
    <property type="term" value="C:Golgi membrane"/>
    <property type="evidence" value="ECO:0007669"/>
    <property type="project" value="UniProtKB-SubCell"/>
</dbReference>
<keyword evidence="5" id="KW-1133">Transmembrane helix</keyword>
<comment type="subcellular location">
    <subcellularLocation>
        <location evidence="1 9">Golgi apparatus membrane</location>
        <topology evidence="1 9">Single-pass type II membrane protein</topology>
    </subcellularLocation>
</comment>
<dbReference type="GO" id="GO:0016051">
    <property type="term" value="P:carbohydrate biosynthetic process"/>
    <property type="evidence" value="ECO:0007669"/>
    <property type="project" value="InterPro"/>
</dbReference>
<dbReference type="PANTHER" id="PTHR12137:SF63">
    <property type="entry name" value="CARBOHYDRATE SULFOTRANSFERASE"/>
    <property type="match status" value="1"/>
</dbReference>
<keyword evidence="6 9" id="KW-0333">Golgi apparatus</keyword>
<dbReference type="PANTHER" id="PTHR12137">
    <property type="entry name" value="CARBOHYDRATE SULFOTRANSFERASE"/>
    <property type="match status" value="1"/>
</dbReference>
<sequence>MMGVGRGASGLLTLSVGTLCCIALVNHGYLSTPRESPLPPYNVYSATHPPMCNVNPKDNKKRVKATVESGNIYKINNFAYPCKKYNPPNSRNKDWPMVLKPSRGSLLDDIDINKFDDKVKPLIKSQLEVQKERTAHLADACAANPKQTRRERTHIYWGLRWDPPIVYCPIFKAASTTWLTNFLHLAHVNENNTIINSLTNVTEEEREVLRYAAENGGGHRRVGIEFPPPSTVAKKRKMFKKAIKFIVVRHPFNRGRGSYGDIVGAHNKFRLSTNFQAIGQYIIYKYRPKNACITQNTPTFSEFVDYVIDTTYSYTTRKEWDDEVVCWAPFWVQCSPCINDFQVILKLETMHEDEQFLAHIANLKEIQNVHEWRNSKRKPSSVVVPDYFTNLTKEQVQKLYECYKLDFDLFDYDIKDYLKYAKD</sequence>
<protein>
    <recommendedName>
        <fullName evidence="9">Carbohydrate sulfotransferase</fullName>
        <ecNumber evidence="9">2.8.2.-</ecNumber>
    </recommendedName>
</protein>
<keyword evidence="3 9" id="KW-0808">Transferase</keyword>